<dbReference type="Proteomes" id="UP000886653">
    <property type="component" value="Unassembled WGS sequence"/>
</dbReference>
<dbReference type="GO" id="GO:0005771">
    <property type="term" value="C:multivesicular body"/>
    <property type="evidence" value="ECO:0007669"/>
    <property type="project" value="TreeGrafter"/>
</dbReference>
<dbReference type="GO" id="GO:0009898">
    <property type="term" value="C:cytoplasmic side of plasma membrane"/>
    <property type="evidence" value="ECO:0007669"/>
    <property type="project" value="TreeGrafter"/>
</dbReference>
<dbReference type="OrthoDB" id="10250120at2759"/>
<evidence type="ECO:0000313" key="3">
    <source>
        <dbReference type="Proteomes" id="UP000886653"/>
    </source>
</evidence>
<dbReference type="InterPro" id="IPR005024">
    <property type="entry name" value="Snf7_fam"/>
</dbReference>
<dbReference type="PANTHER" id="PTHR22761:SF96">
    <property type="entry name" value="BCDNA.GH08385"/>
    <property type="match status" value="1"/>
</dbReference>
<evidence type="ECO:0000313" key="2">
    <source>
        <dbReference type="EMBL" id="KAG0152162.1"/>
    </source>
</evidence>
<organism evidence="2 3">
    <name type="scientific">Cronartium quercuum f. sp. fusiforme G11</name>
    <dbReference type="NCBI Taxonomy" id="708437"/>
    <lineage>
        <taxon>Eukaryota</taxon>
        <taxon>Fungi</taxon>
        <taxon>Dikarya</taxon>
        <taxon>Basidiomycota</taxon>
        <taxon>Pucciniomycotina</taxon>
        <taxon>Pucciniomycetes</taxon>
        <taxon>Pucciniales</taxon>
        <taxon>Coleosporiaceae</taxon>
        <taxon>Cronartium</taxon>
    </lineage>
</organism>
<reference evidence="2" key="1">
    <citation type="submission" date="2013-11" db="EMBL/GenBank/DDBJ databases">
        <title>Genome sequence of the fusiform rust pathogen reveals effectors for host alternation and coevolution with pine.</title>
        <authorList>
            <consortium name="DOE Joint Genome Institute"/>
            <person name="Smith K."/>
            <person name="Pendleton A."/>
            <person name="Kubisiak T."/>
            <person name="Anderson C."/>
            <person name="Salamov A."/>
            <person name="Aerts A."/>
            <person name="Riley R."/>
            <person name="Clum A."/>
            <person name="Lindquist E."/>
            <person name="Ence D."/>
            <person name="Campbell M."/>
            <person name="Kronenberg Z."/>
            <person name="Feau N."/>
            <person name="Dhillon B."/>
            <person name="Hamelin R."/>
            <person name="Burleigh J."/>
            <person name="Smith J."/>
            <person name="Yandell M."/>
            <person name="Nelson C."/>
            <person name="Grigoriev I."/>
            <person name="Davis J."/>
        </authorList>
    </citation>
    <scope>NUCLEOTIDE SEQUENCE</scope>
    <source>
        <strain evidence="2">G11</strain>
    </source>
</reference>
<dbReference type="GO" id="GO:0032511">
    <property type="term" value="P:late endosome to vacuole transport via multivesicular body sorting pathway"/>
    <property type="evidence" value="ECO:0007669"/>
    <property type="project" value="TreeGrafter"/>
</dbReference>
<sequence length="487" mass="53130">MQSSASAPVLSSSALDPLQAYLASLPEFQSVDRVEALYADFSSSRYSNPAGYSANVATWARIFYNILRLGLQPTPSEQTADRLVLHVGDLLLDGLRRPGVGRPYGLYSPIVSLSDTAANSPPVLFLRSEFMSAVRPISEGSSAYSLLSTVLRSVLQAVSGSYFDAEQRLEKLDLNQRWTAVKTDWVHLPLISEAAQGVIGRYTNSAATLSPLDRLFTLGQFRDELTTDLFSGSSPTPLSSSDTVVLLRHLQRDRRVLVFDGQIIKFVAPEQITANGQAAVGPPLLNETDRGIISVRETVNQLNQQIASIEKRIQQQTDQARVYLAKGRKELAASALRARKSLHELLARRLGTLDTLQTVYMKIEQSSSDVEIMAAYEKSASTLKSLLSNPSLNLERVERTVEDLQELVADEAEVENALKAGAVSMPIDEAELEAELAGLVAAETKAAAAEQPEEMGMLEERLRALTVPNNVAVQSEEERRAVAMAAS</sequence>
<accession>A0A9P6NXE9</accession>
<dbReference type="AlphaFoldDB" id="A0A9P6NXE9"/>
<name>A0A9P6NXE9_9BASI</name>
<dbReference type="PANTHER" id="PTHR22761">
    <property type="entry name" value="CHARGED MULTIVESICULAR BODY PROTEIN"/>
    <property type="match status" value="1"/>
</dbReference>
<dbReference type="EMBL" id="MU167209">
    <property type="protein sequence ID" value="KAG0152162.1"/>
    <property type="molecule type" value="Genomic_DNA"/>
</dbReference>
<dbReference type="GO" id="GO:0006900">
    <property type="term" value="P:vesicle budding from membrane"/>
    <property type="evidence" value="ECO:0007669"/>
    <property type="project" value="TreeGrafter"/>
</dbReference>
<keyword evidence="1" id="KW-0175">Coiled coil</keyword>
<dbReference type="Gene3D" id="6.10.140.1230">
    <property type="match status" value="1"/>
</dbReference>
<proteinExistence type="predicted"/>
<keyword evidence="3" id="KW-1185">Reference proteome</keyword>
<protein>
    <submittedName>
        <fullName evidence="2">Uncharacterized protein</fullName>
    </submittedName>
</protein>
<feature type="coiled-coil region" evidence="1">
    <location>
        <begin position="292"/>
        <end position="319"/>
    </location>
</feature>
<gene>
    <name evidence="2" type="ORF">CROQUDRAFT_35739</name>
</gene>
<comment type="caution">
    <text evidence="2">The sequence shown here is derived from an EMBL/GenBank/DDBJ whole genome shotgun (WGS) entry which is preliminary data.</text>
</comment>
<dbReference type="Pfam" id="PF03357">
    <property type="entry name" value="Snf7"/>
    <property type="match status" value="1"/>
</dbReference>
<evidence type="ECO:0000256" key="1">
    <source>
        <dbReference type="SAM" id="Coils"/>
    </source>
</evidence>
<dbReference type="GO" id="GO:0000815">
    <property type="term" value="C:ESCRT III complex"/>
    <property type="evidence" value="ECO:0007669"/>
    <property type="project" value="TreeGrafter"/>
</dbReference>